<dbReference type="Pfam" id="PF00560">
    <property type="entry name" value="LRR_1"/>
    <property type="match status" value="1"/>
</dbReference>
<dbReference type="EMBL" id="GL348716">
    <property type="protein sequence ID" value="EFH55385.1"/>
    <property type="molecule type" value="Genomic_DNA"/>
</dbReference>
<dbReference type="Pfam" id="PF13855">
    <property type="entry name" value="LRR_8"/>
    <property type="match status" value="1"/>
</dbReference>
<protein>
    <submittedName>
        <fullName evidence="14">Predicted protein</fullName>
    </submittedName>
</protein>
<dbReference type="FunFam" id="3.80.10.10:FF:000041">
    <property type="entry name" value="LRR receptor-like serine/threonine-protein kinase ERECTA"/>
    <property type="match status" value="1"/>
</dbReference>
<dbReference type="Gene3D" id="3.90.1300.10">
    <property type="entry name" value="Amidase signature (AS) domain"/>
    <property type="match status" value="1"/>
</dbReference>
<keyword evidence="9" id="KW-0472">Membrane</keyword>
<dbReference type="GO" id="GO:0005886">
    <property type="term" value="C:plasma membrane"/>
    <property type="evidence" value="ECO:0007669"/>
    <property type="project" value="UniProtKB-SubCell"/>
</dbReference>
<feature type="compositionally biased region" description="Acidic residues" evidence="12">
    <location>
        <begin position="250"/>
        <end position="262"/>
    </location>
</feature>
<keyword evidence="11" id="KW-0325">Glycoprotein</keyword>
<comment type="similarity">
    <text evidence="2">Belongs to the RLP family.</text>
</comment>
<evidence type="ECO:0000256" key="11">
    <source>
        <dbReference type="ARBA" id="ARBA00023180"/>
    </source>
</evidence>
<feature type="region of interest" description="Disordered" evidence="12">
    <location>
        <begin position="230"/>
        <end position="273"/>
    </location>
</feature>
<evidence type="ECO:0000256" key="8">
    <source>
        <dbReference type="ARBA" id="ARBA00022989"/>
    </source>
</evidence>
<feature type="compositionally biased region" description="Basic and acidic residues" evidence="12">
    <location>
        <begin position="234"/>
        <end position="249"/>
    </location>
</feature>
<feature type="signal peptide" evidence="13">
    <location>
        <begin position="1"/>
        <end position="26"/>
    </location>
</feature>
<evidence type="ECO:0000256" key="2">
    <source>
        <dbReference type="ARBA" id="ARBA00009592"/>
    </source>
</evidence>
<keyword evidence="4" id="KW-0433">Leucine-rich repeat</keyword>
<dbReference type="eggNOG" id="KOG1211">
    <property type="taxonomic scope" value="Eukaryota"/>
</dbReference>
<keyword evidence="10" id="KW-0675">Receptor</keyword>
<evidence type="ECO:0000256" key="12">
    <source>
        <dbReference type="SAM" id="MobiDB-lite"/>
    </source>
</evidence>
<evidence type="ECO:0000256" key="6">
    <source>
        <dbReference type="ARBA" id="ARBA00022729"/>
    </source>
</evidence>
<comment type="subcellular location">
    <subcellularLocation>
        <location evidence="1">Cell membrane</location>
        <topology evidence="1">Single-pass type I membrane protein</topology>
    </subcellularLocation>
</comment>
<evidence type="ECO:0000256" key="10">
    <source>
        <dbReference type="ARBA" id="ARBA00023170"/>
    </source>
</evidence>
<dbReference type="Proteomes" id="UP000008694">
    <property type="component" value="Unassembled WGS sequence"/>
</dbReference>
<dbReference type="SUPFAM" id="SSF52058">
    <property type="entry name" value="L domain-like"/>
    <property type="match status" value="1"/>
</dbReference>
<dbReference type="Gene3D" id="3.80.10.10">
    <property type="entry name" value="Ribonuclease Inhibitor"/>
    <property type="match status" value="1"/>
</dbReference>
<evidence type="ECO:0000256" key="1">
    <source>
        <dbReference type="ARBA" id="ARBA00004251"/>
    </source>
</evidence>
<keyword evidence="3" id="KW-1003">Cell membrane</keyword>
<sequence>MVALRFFFSSSLLILLLLIRLTSTFAIQEATIEDIRLAFKEKRLTSKQLVELYLEAISKLNPILHAVIETNPDALILNTYFKNPQIENSLIISSPVNFRQRSVDVLDQIYLSNNWFSGEIPPAIGNFPNLQTLFLDRNRFRGNLPREIFELKHLSKINTSANNITGSIPTRIGNMTSLTTLDLSFKDLSGRVPLGGQFMVSRFVGISGLMDFTTFLKQSDKACPNIDGDIGVDGDSREGDECGPSRDGEIDVDGDNKEDDECGPTSEKKMQKY</sequence>
<dbReference type="PANTHER" id="PTHR48052">
    <property type="entry name" value="UNNAMED PRODUCT"/>
    <property type="match status" value="1"/>
</dbReference>
<keyword evidence="6 13" id="KW-0732">Signal</keyword>
<dbReference type="InterPro" id="IPR032675">
    <property type="entry name" value="LRR_dom_sf"/>
</dbReference>
<evidence type="ECO:0000256" key="13">
    <source>
        <dbReference type="SAM" id="SignalP"/>
    </source>
</evidence>
<evidence type="ECO:0000256" key="9">
    <source>
        <dbReference type="ARBA" id="ARBA00023136"/>
    </source>
</evidence>
<proteinExistence type="inferred from homology"/>
<dbReference type="HOGENOM" id="CLU_1020630_0_0_1"/>
<feature type="chain" id="PRO_5003102402" evidence="13">
    <location>
        <begin position="27"/>
        <end position="273"/>
    </location>
</feature>
<keyword evidence="5" id="KW-0812">Transmembrane</keyword>
<name>D7LIH1_ARALL</name>
<keyword evidence="15" id="KW-1185">Reference proteome</keyword>
<reference evidence="15" key="1">
    <citation type="journal article" date="2011" name="Nat. Genet.">
        <title>The Arabidopsis lyrata genome sequence and the basis of rapid genome size change.</title>
        <authorList>
            <person name="Hu T.T."/>
            <person name="Pattyn P."/>
            <person name="Bakker E.G."/>
            <person name="Cao J."/>
            <person name="Cheng J.-F."/>
            <person name="Clark R.M."/>
            <person name="Fahlgren N."/>
            <person name="Fawcett J.A."/>
            <person name="Grimwood J."/>
            <person name="Gundlach H."/>
            <person name="Haberer G."/>
            <person name="Hollister J.D."/>
            <person name="Ossowski S."/>
            <person name="Ottilar R.P."/>
            <person name="Salamov A.A."/>
            <person name="Schneeberger K."/>
            <person name="Spannagl M."/>
            <person name="Wang X."/>
            <person name="Yang L."/>
            <person name="Nasrallah M.E."/>
            <person name="Bergelson J."/>
            <person name="Carrington J.C."/>
            <person name="Gaut B.S."/>
            <person name="Schmutz J."/>
            <person name="Mayer K.F.X."/>
            <person name="Van de Peer Y."/>
            <person name="Grigoriev I.V."/>
            <person name="Nordborg M."/>
            <person name="Weigel D."/>
            <person name="Guo Y.-L."/>
        </authorList>
    </citation>
    <scope>NUCLEOTIDE SEQUENCE [LARGE SCALE GENOMIC DNA]</scope>
    <source>
        <strain evidence="15">cv. MN47</strain>
    </source>
</reference>
<gene>
    <name evidence="14" type="ORF">ARALYDRAFT_344577</name>
</gene>
<dbReference type="Gramene" id="fgenesh1_pg.C_scaffold_4000919">
    <property type="protein sequence ID" value="fgenesh1_pg.C_scaffold_4000919"/>
    <property type="gene ID" value="fgenesh1_pg.C_scaffold_4000919"/>
</dbReference>
<accession>D7LIH1</accession>
<evidence type="ECO:0000256" key="7">
    <source>
        <dbReference type="ARBA" id="ARBA00022737"/>
    </source>
</evidence>
<dbReference type="AlphaFoldDB" id="D7LIH1"/>
<keyword evidence="8" id="KW-1133">Transmembrane helix</keyword>
<dbReference type="SUPFAM" id="SSF75304">
    <property type="entry name" value="Amidase signature (AS) enzymes"/>
    <property type="match status" value="1"/>
</dbReference>
<evidence type="ECO:0000256" key="4">
    <source>
        <dbReference type="ARBA" id="ARBA00022614"/>
    </source>
</evidence>
<dbReference type="InterPro" id="IPR036928">
    <property type="entry name" value="AS_sf"/>
</dbReference>
<dbReference type="InterPro" id="IPR001611">
    <property type="entry name" value="Leu-rich_rpt"/>
</dbReference>
<keyword evidence="7" id="KW-0677">Repeat</keyword>
<evidence type="ECO:0000313" key="14">
    <source>
        <dbReference type="EMBL" id="EFH55385.1"/>
    </source>
</evidence>
<dbReference type="STRING" id="81972.D7LIH1"/>
<organism evidence="15">
    <name type="scientific">Arabidopsis lyrata subsp. lyrata</name>
    <name type="common">Lyre-leaved rock-cress</name>
    <dbReference type="NCBI Taxonomy" id="81972"/>
    <lineage>
        <taxon>Eukaryota</taxon>
        <taxon>Viridiplantae</taxon>
        <taxon>Streptophyta</taxon>
        <taxon>Embryophyta</taxon>
        <taxon>Tracheophyta</taxon>
        <taxon>Spermatophyta</taxon>
        <taxon>Magnoliopsida</taxon>
        <taxon>eudicotyledons</taxon>
        <taxon>Gunneridae</taxon>
        <taxon>Pentapetalae</taxon>
        <taxon>rosids</taxon>
        <taxon>malvids</taxon>
        <taxon>Brassicales</taxon>
        <taxon>Brassicaceae</taxon>
        <taxon>Camelineae</taxon>
        <taxon>Arabidopsis</taxon>
    </lineage>
</organism>
<evidence type="ECO:0000256" key="5">
    <source>
        <dbReference type="ARBA" id="ARBA00022692"/>
    </source>
</evidence>
<evidence type="ECO:0000313" key="15">
    <source>
        <dbReference type="Proteomes" id="UP000008694"/>
    </source>
</evidence>
<evidence type="ECO:0000256" key="3">
    <source>
        <dbReference type="ARBA" id="ARBA00022475"/>
    </source>
</evidence>
<dbReference type="PANTHER" id="PTHR48052:SF22">
    <property type="entry name" value="RECEPTOR PROTEIN KINASE CLAVATA1"/>
    <property type="match status" value="1"/>
</dbReference>